<dbReference type="OrthoDB" id="9773078at2"/>
<keyword evidence="2" id="KW-1185">Reference proteome</keyword>
<name>A0A7W4YGX1_9MICO</name>
<reference evidence="1 2" key="1">
    <citation type="submission" date="2020-08" db="EMBL/GenBank/DDBJ databases">
        <title>Sequencing the genomes of 1000 actinobacteria strains.</title>
        <authorList>
            <person name="Klenk H.-P."/>
        </authorList>
    </citation>
    <scope>NUCLEOTIDE SEQUENCE [LARGE SCALE GENOMIC DNA]</scope>
    <source>
        <strain evidence="1 2">DSM 20419</strain>
    </source>
</reference>
<dbReference type="RefSeq" id="WP_156475812.1">
    <property type="nucleotide sequence ID" value="NZ_CZJS01000131.1"/>
</dbReference>
<organism evidence="1 2">
    <name type="scientific">Pseudoclavibacter helvolus</name>
    <dbReference type="NCBI Taxonomy" id="255205"/>
    <lineage>
        <taxon>Bacteria</taxon>
        <taxon>Bacillati</taxon>
        <taxon>Actinomycetota</taxon>
        <taxon>Actinomycetes</taxon>
        <taxon>Micrococcales</taxon>
        <taxon>Microbacteriaceae</taxon>
        <taxon>Pseudoclavibacter</taxon>
    </lineage>
</organism>
<evidence type="ECO:0000313" key="2">
    <source>
        <dbReference type="Proteomes" id="UP000545286"/>
    </source>
</evidence>
<dbReference type="EMBL" id="JACHWJ010000003">
    <property type="protein sequence ID" value="MBB2958340.1"/>
    <property type="molecule type" value="Genomic_DNA"/>
</dbReference>
<dbReference type="AlphaFoldDB" id="A0A7W4YGX1"/>
<dbReference type="Proteomes" id="UP000545286">
    <property type="component" value="Unassembled WGS sequence"/>
</dbReference>
<accession>A0A7W4YGX1</accession>
<evidence type="ECO:0000313" key="1">
    <source>
        <dbReference type="EMBL" id="MBB2958340.1"/>
    </source>
</evidence>
<proteinExistence type="predicted"/>
<gene>
    <name evidence="1" type="ORF">FHX72_002485</name>
</gene>
<sequence length="46" mass="5273">MTYLDERRVGPTQVVTHHLAQENVLEAFNTVIEKKDEAIKVVVDVH</sequence>
<protein>
    <submittedName>
        <fullName evidence="1">Threonine dehydrogenase-like Zn-dependent dehydrogenase</fullName>
    </submittedName>
</protein>
<comment type="caution">
    <text evidence="1">The sequence shown here is derived from an EMBL/GenBank/DDBJ whole genome shotgun (WGS) entry which is preliminary data.</text>
</comment>